<dbReference type="Gene3D" id="3.30.420.10">
    <property type="entry name" value="Ribonuclease H-like superfamily/Ribonuclease H"/>
    <property type="match status" value="1"/>
</dbReference>
<dbReference type="InterPro" id="IPR036397">
    <property type="entry name" value="RNaseH_sf"/>
</dbReference>
<dbReference type="Pfam" id="PF01612">
    <property type="entry name" value="DNA_pol_A_exo1"/>
    <property type="match status" value="1"/>
</dbReference>
<keyword evidence="4" id="KW-1185">Reference proteome</keyword>
<evidence type="ECO:0000313" key="4">
    <source>
        <dbReference type="Proteomes" id="UP001218218"/>
    </source>
</evidence>
<organism evidence="3 4">
    <name type="scientific">Mycena albidolilacea</name>
    <dbReference type="NCBI Taxonomy" id="1033008"/>
    <lineage>
        <taxon>Eukaryota</taxon>
        <taxon>Fungi</taxon>
        <taxon>Dikarya</taxon>
        <taxon>Basidiomycota</taxon>
        <taxon>Agaricomycotina</taxon>
        <taxon>Agaricomycetes</taxon>
        <taxon>Agaricomycetidae</taxon>
        <taxon>Agaricales</taxon>
        <taxon>Marasmiineae</taxon>
        <taxon>Mycenaceae</taxon>
        <taxon>Mycena</taxon>
    </lineage>
</organism>
<dbReference type="InterPro" id="IPR012337">
    <property type="entry name" value="RNaseH-like_sf"/>
</dbReference>
<dbReference type="InterPro" id="IPR002562">
    <property type="entry name" value="3'-5'_exonuclease_dom"/>
</dbReference>
<dbReference type="GO" id="GO:0006139">
    <property type="term" value="P:nucleobase-containing compound metabolic process"/>
    <property type="evidence" value="ECO:0007669"/>
    <property type="project" value="InterPro"/>
</dbReference>
<dbReference type="AlphaFoldDB" id="A0AAD7ETW6"/>
<dbReference type="GO" id="GO:0003676">
    <property type="term" value="F:nucleic acid binding"/>
    <property type="evidence" value="ECO:0007669"/>
    <property type="project" value="InterPro"/>
</dbReference>
<feature type="domain" description="3'-5' exonuclease" evidence="2">
    <location>
        <begin position="185"/>
        <end position="256"/>
    </location>
</feature>
<reference evidence="3" key="1">
    <citation type="submission" date="2023-03" db="EMBL/GenBank/DDBJ databases">
        <title>Massive genome expansion in bonnet fungi (Mycena s.s.) driven by repeated elements and novel gene families across ecological guilds.</title>
        <authorList>
            <consortium name="Lawrence Berkeley National Laboratory"/>
            <person name="Harder C.B."/>
            <person name="Miyauchi S."/>
            <person name="Viragh M."/>
            <person name="Kuo A."/>
            <person name="Thoen E."/>
            <person name="Andreopoulos B."/>
            <person name="Lu D."/>
            <person name="Skrede I."/>
            <person name="Drula E."/>
            <person name="Henrissat B."/>
            <person name="Morin E."/>
            <person name="Kohler A."/>
            <person name="Barry K."/>
            <person name="LaButti K."/>
            <person name="Morin E."/>
            <person name="Salamov A."/>
            <person name="Lipzen A."/>
            <person name="Mereny Z."/>
            <person name="Hegedus B."/>
            <person name="Baldrian P."/>
            <person name="Stursova M."/>
            <person name="Weitz H."/>
            <person name="Taylor A."/>
            <person name="Grigoriev I.V."/>
            <person name="Nagy L.G."/>
            <person name="Martin F."/>
            <person name="Kauserud H."/>
        </authorList>
    </citation>
    <scope>NUCLEOTIDE SEQUENCE</scope>
    <source>
        <strain evidence="3">CBHHK002</strain>
    </source>
</reference>
<accession>A0AAD7ETW6</accession>
<dbReference type="Proteomes" id="UP001218218">
    <property type="component" value="Unassembled WGS sequence"/>
</dbReference>
<sequence>MRPMNAIVSFLHHCFSCFPDHSLSVPVPLLPVPPPGLPVPASPLSAPSLSPASPLPLYPIPSYIFIDTLAEANHYLGLILDGDIIGLDLESIPNPNHPNLSKAQKRQKRQNEVRDAATFTIDWAQVEVCVIQIATVGGAVYVIYLRKIAEPRILKVVAGIFYGQRLWDNFRLDLYCAASLGLASVLAYPKDLNPHLPYGNEPGLSPIIRHVLHYDLSKDLQVSPWDSIPLSEQQRDYAAADVHATLASYRTIQSVLQGCGFVVNPNWYRYDIVKRVRVKEGIASEQAWSGTCPWCSLSVYDTNNNGNWLKYLVLRIIIQVSGGGCFGSDNNFSGSGTHRWESMLIPSGTDGIPSGTDGIPSGTDGIPSGTDGNWIRQWD</sequence>
<evidence type="ECO:0000313" key="3">
    <source>
        <dbReference type="EMBL" id="KAJ7351573.1"/>
    </source>
</evidence>
<name>A0AAD7ETW6_9AGAR</name>
<dbReference type="EMBL" id="JARIHO010000013">
    <property type="protein sequence ID" value="KAJ7351573.1"/>
    <property type="molecule type" value="Genomic_DNA"/>
</dbReference>
<dbReference type="SUPFAM" id="SSF53098">
    <property type="entry name" value="Ribonuclease H-like"/>
    <property type="match status" value="1"/>
</dbReference>
<evidence type="ECO:0000256" key="1">
    <source>
        <dbReference type="SAM" id="MobiDB-lite"/>
    </source>
</evidence>
<protein>
    <submittedName>
        <fullName evidence="3">Ribonuclease H-like domain-containing protein</fullName>
    </submittedName>
</protein>
<comment type="caution">
    <text evidence="3">The sequence shown here is derived from an EMBL/GenBank/DDBJ whole genome shotgun (WGS) entry which is preliminary data.</text>
</comment>
<evidence type="ECO:0000259" key="2">
    <source>
        <dbReference type="Pfam" id="PF01612"/>
    </source>
</evidence>
<gene>
    <name evidence="3" type="ORF">DFH08DRAFT_806291</name>
</gene>
<proteinExistence type="predicted"/>
<dbReference type="GO" id="GO:0008408">
    <property type="term" value="F:3'-5' exonuclease activity"/>
    <property type="evidence" value="ECO:0007669"/>
    <property type="project" value="InterPro"/>
</dbReference>
<feature type="region of interest" description="Disordered" evidence="1">
    <location>
        <begin position="351"/>
        <end position="379"/>
    </location>
</feature>